<dbReference type="Pfam" id="PF19280">
    <property type="entry name" value="CERK_C"/>
    <property type="match status" value="1"/>
</dbReference>
<dbReference type="RefSeq" id="XP_065674523.1">
    <property type="nucleotide sequence ID" value="XM_065818451.1"/>
</dbReference>
<dbReference type="Pfam" id="PF25382">
    <property type="entry name" value="PH_CERK"/>
    <property type="match status" value="1"/>
</dbReference>
<dbReference type="InterPro" id="IPR001206">
    <property type="entry name" value="Diacylglycerol_kinase_cat_dom"/>
</dbReference>
<organism evidence="2 3">
    <name type="scientific">Hydra vulgaris</name>
    <name type="common">Hydra</name>
    <name type="synonym">Hydra attenuata</name>
    <dbReference type="NCBI Taxonomy" id="6087"/>
    <lineage>
        <taxon>Eukaryota</taxon>
        <taxon>Metazoa</taxon>
        <taxon>Cnidaria</taxon>
        <taxon>Hydrozoa</taxon>
        <taxon>Hydroidolina</taxon>
        <taxon>Anthoathecata</taxon>
        <taxon>Aplanulata</taxon>
        <taxon>Hydridae</taxon>
        <taxon>Hydra</taxon>
    </lineage>
</organism>
<sequence length="525" mass="59312">MHADTSFSCDNWLYTANIETNKENIDDSTEAYIETTMKNIDDSNDIILQNNMKVDNQITDVYLTKSQLCWCPTGKSKSYVNISHIIQIHYDQQKSDNNEIELFPSQQFTVHYVIKLKQHKLKNCSLTFNTSDTKTCERWLKILKDKLKELSHPKKLLVFINPVGGRRQAQRIYKEKVGPLFDLAKIVQTIIVTERQDHAKDFLNTEDITSYDGVISVGGDGMFSEVMNGVLKHNCGHHTVKLGANAKPIRLGIIPAGSTDTVVYCTTGTNDPTTSALHILLGSSVSLDVCSVSSVDRFIKYSISLMGYGYFGDIIKDSDKLRWCGPNRYDIAGFKRFMKNKSYTGEVSFIQKLDYTKKLKCTAGCQQCSTIYEEELESKEAFWQTVSGKFISVIGANISCRCSRSSTGISPHAHLGDGYIDLILVRKTTRAKYLQHLLKVADKSSDNFNFNFIDVYRVKEFKFKSVTTSGDHNYNDGHADCSRKTNEGSPTSSVWNIDGELVEISDLHFKVHRQLITLYALGIEE</sequence>
<dbReference type="RefSeq" id="XP_065674522.1">
    <property type="nucleotide sequence ID" value="XM_065818450.1"/>
</dbReference>
<dbReference type="PANTHER" id="PTHR12358">
    <property type="entry name" value="SPHINGOSINE KINASE"/>
    <property type="match status" value="1"/>
</dbReference>
<dbReference type="InterPro" id="IPR050187">
    <property type="entry name" value="Lipid_Phosphate_FormReg"/>
</dbReference>
<evidence type="ECO:0000313" key="3">
    <source>
        <dbReference type="RefSeq" id="XP_065674521.1"/>
    </source>
</evidence>
<dbReference type="Pfam" id="PF00781">
    <property type="entry name" value="DAGK_cat"/>
    <property type="match status" value="1"/>
</dbReference>
<keyword evidence="3 4" id="KW-0808">Transferase</keyword>
<name>A0ABM4DJ66_HYDVU</name>
<dbReference type="PROSITE" id="PS50146">
    <property type="entry name" value="DAGK"/>
    <property type="match status" value="1"/>
</dbReference>
<keyword evidence="3 4" id="KW-0418">Kinase</keyword>
<reference evidence="3 4" key="1">
    <citation type="submission" date="2025-05" db="UniProtKB">
        <authorList>
            <consortium name="RefSeq"/>
        </authorList>
    </citation>
    <scope>IDENTIFICATION</scope>
</reference>
<dbReference type="Gene3D" id="3.40.50.10330">
    <property type="entry name" value="Probable inorganic polyphosphate/atp-NAD kinase, domain 1"/>
    <property type="match status" value="1"/>
</dbReference>
<dbReference type="InterPro" id="IPR057465">
    <property type="entry name" value="CERK_PH"/>
</dbReference>
<protein>
    <submittedName>
        <fullName evidence="3 4">Ceramide kinase isoform X4</fullName>
    </submittedName>
    <submittedName>
        <fullName evidence="5">Ceramide kinase isoform X5</fullName>
    </submittedName>
</protein>
<evidence type="ECO:0000313" key="5">
    <source>
        <dbReference type="RefSeq" id="XP_065674523.1"/>
    </source>
</evidence>
<keyword evidence="2" id="KW-1185">Reference proteome</keyword>
<evidence type="ECO:0000259" key="1">
    <source>
        <dbReference type="PROSITE" id="PS50146"/>
    </source>
</evidence>
<gene>
    <name evidence="3 4 5" type="primary">LOC101241227</name>
</gene>
<dbReference type="RefSeq" id="XP_065674521.1">
    <property type="nucleotide sequence ID" value="XM_065818449.1"/>
</dbReference>
<dbReference type="InterPro" id="IPR016064">
    <property type="entry name" value="NAD/diacylglycerol_kinase_sf"/>
</dbReference>
<dbReference type="GO" id="GO:0016301">
    <property type="term" value="F:kinase activity"/>
    <property type="evidence" value="ECO:0007669"/>
    <property type="project" value="UniProtKB-KW"/>
</dbReference>
<evidence type="ECO:0000313" key="2">
    <source>
        <dbReference type="Proteomes" id="UP001652625"/>
    </source>
</evidence>
<evidence type="ECO:0000313" key="4">
    <source>
        <dbReference type="RefSeq" id="XP_065674522.1"/>
    </source>
</evidence>
<dbReference type="PANTHER" id="PTHR12358:SF111">
    <property type="entry name" value="CERAMIDE KINASE, ISOFORM A"/>
    <property type="match status" value="1"/>
</dbReference>
<dbReference type="SMART" id="SM00046">
    <property type="entry name" value="DAGKc"/>
    <property type="match status" value="1"/>
</dbReference>
<dbReference type="GeneID" id="101241227"/>
<dbReference type="Proteomes" id="UP001652625">
    <property type="component" value="Chromosome 14"/>
</dbReference>
<dbReference type="InterPro" id="IPR045363">
    <property type="entry name" value="CERK_C"/>
</dbReference>
<dbReference type="SUPFAM" id="SSF111331">
    <property type="entry name" value="NAD kinase/diacylglycerol kinase-like"/>
    <property type="match status" value="1"/>
</dbReference>
<proteinExistence type="predicted"/>
<dbReference type="InterPro" id="IPR017438">
    <property type="entry name" value="ATP-NAD_kinase_N"/>
</dbReference>
<feature type="domain" description="DAGKc" evidence="1">
    <location>
        <begin position="151"/>
        <end position="296"/>
    </location>
</feature>
<accession>A0ABM4DJ66</accession>
<dbReference type="Gene3D" id="2.60.200.40">
    <property type="match status" value="1"/>
</dbReference>